<accession>A0A7G1NAY5</accession>
<evidence type="ECO:0000313" key="1">
    <source>
        <dbReference type="EMBL" id="BCL20293.1"/>
    </source>
</evidence>
<dbReference type="AlphaFoldDB" id="A0A7G1NAY5"/>
<organism evidence="1 2">
    <name type="scientific">Streptomyces tuirus</name>
    <dbReference type="NCBI Taxonomy" id="68278"/>
    <lineage>
        <taxon>Bacteria</taxon>
        <taxon>Bacillati</taxon>
        <taxon>Actinomycetota</taxon>
        <taxon>Actinomycetes</taxon>
        <taxon>Kitasatosporales</taxon>
        <taxon>Streptomycetaceae</taxon>
        <taxon>Streptomyces</taxon>
    </lineage>
</organism>
<gene>
    <name evidence="1" type="ORF">GCM10017668_21360</name>
</gene>
<reference evidence="1 2" key="1">
    <citation type="journal article" date="2014" name="Int. J. Syst. Evol. Microbiol.">
        <title>Complete genome sequence of Corynebacterium casei LMG S-19264T (=DSM 44701T), isolated from a smear-ripened cheese.</title>
        <authorList>
            <consortium name="US DOE Joint Genome Institute (JGI-PGF)"/>
            <person name="Walter F."/>
            <person name="Albersmeier A."/>
            <person name="Kalinowski J."/>
            <person name="Ruckert C."/>
        </authorList>
    </citation>
    <scope>NUCLEOTIDE SEQUENCE [LARGE SCALE GENOMIC DNA]</scope>
    <source>
        <strain evidence="1 2">JCM 4255</strain>
    </source>
</reference>
<sequence length="94" mass="11120">MKRRPGPVVMPLHVSEMQPERYRDVAVSHLEDEPDDTFGAAMAVWRAYLAERRDWFRDHQVRRYVDGRDTLGTPRPPFAWVRLTFGTPEPRWPS</sequence>
<protein>
    <submittedName>
        <fullName evidence="1">Uncharacterized protein</fullName>
    </submittedName>
</protein>
<evidence type="ECO:0000313" key="2">
    <source>
        <dbReference type="Proteomes" id="UP000516373"/>
    </source>
</evidence>
<proteinExistence type="predicted"/>
<dbReference type="KEGG" id="stui:GCM10017668_21360"/>
<name>A0A7G1NAY5_9ACTN</name>
<dbReference type="EMBL" id="AP023439">
    <property type="protein sequence ID" value="BCL20293.1"/>
    <property type="molecule type" value="Genomic_DNA"/>
</dbReference>
<dbReference type="RefSeq" id="WP_190898510.1">
    <property type="nucleotide sequence ID" value="NZ_AP023439.1"/>
</dbReference>
<dbReference type="Proteomes" id="UP000516373">
    <property type="component" value="Chromosome"/>
</dbReference>